<evidence type="ECO:0000313" key="4">
    <source>
        <dbReference type="Proteomes" id="UP000014107"/>
    </source>
</evidence>
<reference evidence="1 3" key="1">
    <citation type="submission" date="2013-03" db="EMBL/GenBank/DDBJ databases">
        <title>The Genome Sequence of Enterococcus avium ATCC_14025 (Illumina only assembly).</title>
        <authorList>
            <consortium name="The Broad Institute Genomics Platform"/>
            <consortium name="The Broad Institute Genome Sequencing Center for Infectious Disease"/>
            <person name="Earl A."/>
            <person name="Russ C."/>
            <person name="Gilmore M."/>
            <person name="Surin D."/>
            <person name="Walker B."/>
            <person name="Young S."/>
            <person name="Zeng Q."/>
            <person name="Gargeya S."/>
            <person name="Fitzgerald M."/>
            <person name="Haas B."/>
            <person name="Abouelleil A."/>
            <person name="Allen A.W."/>
            <person name="Alvarado L."/>
            <person name="Arachchi H.M."/>
            <person name="Berlin A.M."/>
            <person name="Chapman S.B."/>
            <person name="Gainer-Dewar J."/>
            <person name="Goldberg J."/>
            <person name="Griggs A."/>
            <person name="Gujja S."/>
            <person name="Hansen M."/>
            <person name="Howarth C."/>
            <person name="Imamovic A."/>
            <person name="Ireland A."/>
            <person name="Larimer J."/>
            <person name="McCowan C."/>
            <person name="Murphy C."/>
            <person name="Pearson M."/>
            <person name="Poon T.W."/>
            <person name="Priest M."/>
            <person name="Roberts A."/>
            <person name="Saif S."/>
            <person name="Shea T."/>
            <person name="Sisk P."/>
            <person name="Sykes S."/>
            <person name="Wortman J."/>
            <person name="Nusbaum C."/>
            <person name="Birren B."/>
        </authorList>
    </citation>
    <scope>NUCLEOTIDE SEQUENCE [LARGE SCALE GENOMIC DNA]</scope>
    <source>
        <strain evidence="1 3">ATCC 14025</strain>
    </source>
</reference>
<sequence>MAKRWYTAIKGYIENHLKLEISPAKSGITNLRKKRTEFLGFEIKAVSRGEKYTARSYVSKTSKQAMIKQLRETIKRIQGNPGYVNLLNYKILGMHNYYRIATTVSVAFSEIDYELKQMMKTRFKTIGKYSKPYYGTSPSS</sequence>
<organism evidence="2 4">
    <name type="scientific">Enterococcus avium ATCC 14025</name>
    <dbReference type="NCBI Taxonomy" id="1140002"/>
    <lineage>
        <taxon>Bacteria</taxon>
        <taxon>Bacillati</taxon>
        <taxon>Bacillota</taxon>
        <taxon>Bacilli</taxon>
        <taxon>Lactobacillales</taxon>
        <taxon>Enterococcaceae</taxon>
        <taxon>Enterococcus</taxon>
    </lineage>
</organism>
<reference evidence="2 4" key="2">
    <citation type="submission" date="2013-03" db="EMBL/GenBank/DDBJ databases">
        <title>The Genome Sequence of Enterococcus avium ATCC_14025 (PacBio/Illumina hybrid assembly).</title>
        <authorList>
            <consortium name="The Broad Institute Genomics Platform"/>
            <consortium name="The Broad Institute Genome Sequencing Center for Infectious Disease"/>
            <person name="Earl A."/>
            <person name="Russ C."/>
            <person name="Gilmore M."/>
            <person name="Surin D."/>
            <person name="Walker B."/>
            <person name="Young S."/>
            <person name="Zeng Q."/>
            <person name="Gargeya S."/>
            <person name="Fitzgerald M."/>
            <person name="Haas B."/>
            <person name="Abouelleil A."/>
            <person name="Allen A.W."/>
            <person name="Alvarado L."/>
            <person name="Arachchi H.M."/>
            <person name="Berlin A.M."/>
            <person name="Chapman S.B."/>
            <person name="Gainer-Dewar J."/>
            <person name="Goldberg J."/>
            <person name="Griggs A."/>
            <person name="Gujja S."/>
            <person name="Hansen M."/>
            <person name="Howarth C."/>
            <person name="Imamovic A."/>
            <person name="Ireland A."/>
            <person name="Larimer J."/>
            <person name="McCowan C."/>
            <person name="Murphy C."/>
            <person name="Pearson M."/>
            <person name="Poon T.W."/>
            <person name="Priest M."/>
            <person name="Roberts A."/>
            <person name="Saif S."/>
            <person name="Shea T."/>
            <person name="Sisk P."/>
            <person name="Sykes S."/>
            <person name="Wortman J."/>
            <person name="Nusbaum C."/>
            <person name="Birren B."/>
        </authorList>
    </citation>
    <scope>NUCLEOTIDE SEQUENCE [LARGE SCALE GENOMIC DNA]</scope>
    <source>
        <strain evidence="2 4">ATCC 14025</strain>
    </source>
</reference>
<gene>
    <name evidence="2" type="ORF">I570_01883</name>
    <name evidence="1" type="ORF">OMU_02471</name>
</gene>
<dbReference type="Proteomes" id="UP000014104">
    <property type="component" value="Unassembled WGS sequence"/>
</dbReference>
<dbReference type="AlphaFoldDB" id="A0AAV3IX92"/>
<dbReference type="Proteomes" id="UP000014107">
    <property type="component" value="Unassembled WGS sequence"/>
</dbReference>
<evidence type="ECO:0000313" key="3">
    <source>
        <dbReference type="Proteomes" id="UP000014104"/>
    </source>
</evidence>
<comment type="caution">
    <text evidence="2">The sequence shown here is derived from an EMBL/GenBank/DDBJ whole genome shotgun (WGS) entry which is preliminary data.</text>
</comment>
<name>A0AAV3IX92_ENTAV</name>
<evidence type="ECO:0000313" key="1">
    <source>
        <dbReference type="EMBL" id="EOT45076.1"/>
    </source>
</evidence>
<proteinExistence type="predicted"/>
<keyword evidence="3" id="KW-1185">Reference proteome</keyword>
<dbReference type="EMBL" id="ASWL01000003">
    <property type="protein sequence ID" value="EOU21685.1"/>
    <property type="molecule type" value="Genomic_DNA"/>
</dbReference>
<accession>A0AAV3IX92</accession>
<protein>
    <recommendedName>
        <fullName evidence="5">Group II intron maturase-specific domain-containing protein</fullName>
    </recommendedName>
</protein>
<dbReference type="RefSeq" id="WP_016180352.1">
    <property type="nucleotide sequence ID" value="NZ_KE136505.1"/>
</dbReference>
<evidence type="ECO:0000313" key="2">
    <source>
        <dbReference type="EMBL" id="EOU21685.1"/>
    </source>
</evidence>
<dbReference type="EMBL" id="AHYV01000024">
    <property type="protein sequence ID" value="EOT45076.1"/>
    <property type="molecule type" value="Genomic_DNA"/>
</dbReference>
<evidence type="ECO:0008006" key="5">
    <source>
        <dbReference type="Google" id="ProtNLM"/>
    </source>
</evidence>